<dbReference type="InterPro" id="IPR045121">
    <property type="entry name" value="CoAse"/>
</dbReference>
<dbReference type="PROSITE" id="PS51462">
    <property type="entry name" value="NUDIX"/>
    <property type="match status" value="1"/>
</dbReference>
<dbReference type="InterPro" id="IPR015797">
    <property type="entry name" value="NUDIX_hydrolase-like_dom_sf"/>
</dbReference>
<evidence type="ECO:0000256" key="3">
    <source>
        <dbReference type="ARBA" id="ARBA00022723"/>
    </source>
</evidence>
<sequence length="219" mass="24874">MDFQDFLQYVPKLIPVELPADKAHVKMAPLERIQLMKNLDLSTKKPRIAAVMMLLYPKDDKTHLVLIVRNAYNGVHSSQIAFPGGKYEISDADFRETALRETHEEVGISSEKIEIIKQFTPMYIPPSNFLVHPFLGISSQELSFYPDIREVADIIELPLSVFLNDEIIIEATLSTSYATNISVPAFNIQNHVVWGATAMILSELREVLKITFEKKDLKT</sequence>
<keyword evidence="9" id="KW-1185">Reference proteome</keyword>
<evidence type="ECO:0000313" key="9">
    <source>
        <dbReference type="Proteomes" id="UP000530060"/>
    </source>
</evidence>
<keyword evidence="5" id="KW-0460">Magnesium</keyword>
<feature type="domain" description="Nudix hydrolase" evidence="7">
    <location>
        <begin position="46"/>
        <end position="185"/>
    </location>
</feature>
<evidence type="ECO:0000256" key="5">
    <source>
        <dbReference type="ARBA" id="ARBA00022842"/>
    </source>
</evidence>
<dbReference type="EMBL" id="CAIJDP010000068">
    <property type="protein sequence ID" value="CAD0004231.1"/>
    <property type="molecule type" value="Genomic_DNA"/>
</dbReference>
<dbReference type="PANTHER" id="PTHR12992:SF11">
    <property type="entry name" value="MITOCHONDRIAL COENZYME A DIPHOSPHATASE NUDT8"/>
    <property type="match status" value="1"/>
</dbReference>
<keyword evidence="6" id="KW-0464">Manganese</keyword>
<evidence type="ECO:0000256" key="4">
    <source>
        <dbReference type="ARBA" id="ARBA00022801"/>
    </source>
</evidence>
<evidence type="ECO:0000259" key="7">
    <source>
        <dbReference type="PROSITE" id="PS51462"/>
    </source>
</evidence>
<comment type="cofactor">
    <cofactor evidence="1">
        <name>Mn(2+)</name>
        <dbReference type="ChEBI" id="CHEBI:29035"/>
    </cofactor>
</comment>
<dbReference type="GO" id="GO:0046872">
    <property type="term" value="F:metal ion binding"/>
    <property type="evidence" value="ECO:0007669"/>
    <property type="project" value="UniProtKB-KW"/>
</dbReference>
<keyword evidence="3" id="KW-0479">Metal-binding</keyword>
<dbReference type="PANTHER" id="PTHR12992">
    <property type="entry name" value="NUDIX HYDROLASE"/>
    <property type="match status" value="1"/>
</dbReference>
<protein>
    <submittedName>
        <fullName evidence="8">Coenzyme A pyrophosphatase</fullName>
    </submittedName>
</protein>
<comment type="caution">
    <text evidence="8">The sequence shown here is derived from an EMBL/GenBank/DDBJ whole genome shotgun (WGS) entry which is preliminary data.</text>
</comment>
<dbReference type="Pfam" id="PF00293">
    <property type="entry name" value="NUDIX"/>
    <property type="match status" value="1"/>
</dbReference>
<dbReference type="GO" id="GO:0010945">
    <property type="term" value="F:coenzyme A diphosphatase activity"/>
    <property type="evidence" value="ECO:0007669"/>
    <property type="project" value="InterPro"/>
</dbReference>
<dbReference type="Gene3D" id="3.90.79.10">
    <property type="entry name" value="Nucleoside Triphosphate Pyrophosphohydrolase"/>
    <property type="match status" value="1"/>
</dbReference>
<evidence type="ECO:0000313" key="8">
    <source>
        <dbReference type="EMBL" id="CAD0004231.1"/>
    </source>
</evidence>
<evidence type="ECO:0000256" key="1">
    <source>
        <dbReference type="ARBA" id="ARBA00001936"/>
    </source>
</evidence>
<organism evidence="8 9">
    <name type="scientific">Flavobacterium salmonis</name>
    <dbReference type="NCBI Taxonomy" id="2654844"/>
    <lineage>
        <taxon>Bacteria</taxon>
        <taxon>Pseudomonadati</taxon>
        <taxon>Bacteroidota</taxon>
        <taxon>Flavobacteriia</taxon>
        <taxon>Flavobacteriales</taxon>
        <taxon>Flavobacteriaceae</taxon>
        <taxon>Flavobacterium</taxon>
    </lineage>
</organism>
<accession>A0A6V6YXL0</accession>
<reference evidence="8 9" key="1">
    <citation type="submission" date="2020-06" db="EMBL/GenBank/DDBJ databases">
        <authorList>
            <person name="Criscuolo A."/>
        </authorList>
    </citation>
    <scope>NUCLEOTIDE SEQUENCE [LARGE SCALE GENOMIC DNA]</scope>
    <source>
        <strain evidence="9">CIP 111411</strain>
    </source>
</reference>
<evidence type="ECO:0000256" key="2">
    <source>
        <dbReference type="ARBA" id="ARBA00001946"/>
    </source>
</evidence>
<name>A0A6V6YXL0_9FLAO</name>
<proteinExistence type="predicted"/>
<evidence type="ECO:0000256" key="6">
    <source>
        <dbReference type="ARBA" id="ARBA00023211"/>
    </source>
</evidence>
<comment type="cofactor">
    <cofactor evidence="2">
        <name>Mg(2+)</name>
        <dbReference type="ChEBI" id="CHEBI:18420"/>
    </cofactor>
</comment>
<dbReference type="AlphaFoldDB" id="A0A6V6YXL0"/>
<gene>
    <name evidence="8" type="ORF">FLAT13_02125</name>
</gene>
<dbReference type="CDD" id="cd03426">
    <property type="entry name" value="NUDIX_CoAse_Nudt7"/>
    <property type="match status" value="1"/>
</dbReference>
<keyword evidence="4" id="KW-0378">Hydrolase</keyword>
<dbReference type="InterPro" id="IPR000086">
    <property type="entry name" value="NUDIX_hydrolase_dom"/>
</dbReference>
<dbReference type="SUPFAM" id="SSF55811">
    <property type="entry name" value="Nudix"/>
    <property type="match status" value="1"/>
</dbReference>
<dbReference type="Proteomes" id="UP000530060">
    <property type="component" value="Unassembled WGS sequence"/>
</dbReference>
<dbReference type="RefSeq" id="WP_078226329.1">
    <property type="nucleotide sequence ID" value="NZ_CAIJDP010000068.1"/>
</dbReference>